<dbReference type="GO" id="GO:0004364">
    <property type="term" value="F:glutathione transferase activity"/>
    <property type="evidence" value="ECO:0007669"/>
    <property type="project" value="UniProtKB-EC"/>
</dbReference>
<dbReference type="InterPro" id="IPR036249">
    <property type="entry name" value="Thioredoxin-like_sf"/>
</dbReference>
<dbReference type="PANTHER" id="PTHR11571">
    <property type="entry name" value="GLUTATHIONE S-TRANSFERASE"/>
    <property type="match status" value="1"/>
</dbReference>
<protein>
    <recommendedName>
        <fullName evidence="1">glutathione transferase</fullName>
        <ecNumber evidence="1">2.5.1.18</ecNumber>
    </recommendedName>
</protein>
<reference evidence="5 6" key="1">
    <citation type="journal article" date="2021" name="Elife">
        <title>Chloroplast acquisition without the gene transfer in kleptoplastic sea slugs, Plakobranchus ocellatus.</title>
        <authorList>
            <person name="Maeda T."/>
            <person name="Takahashi S."/>
            <person name="Yoshida T."/>
            <person name="Shimamura S."/>
            <person name="Takaki Y."/>
            <person name="Nagai Y."/>
            <person name="Toyoda A."/>
            <person name="Suzuki Y."/>
            <person name="Arimoto A."/>
            <person name="Ishii H."/>
            <person name="Satoh N."/>
            <person name="Nishiyama T."/>
            <person name="Hasebe M."/>
            <person name="Maruyama T."/>
            <person name="Minagawa J."/>
            <person name="Obokata J."/>
            <person name="Shigenobu S."/>
        </authorList>
    </citation>
    <scope>NUCLEOTIDE SEQUENCE [LARGE SCALE GENOMIC DNA]</scope>
</reference>
<feature type="domain" description="GST N-terminal" evidence="4">
    <location>
        <begin position="3"/>
        <end position="80"/>
    </location>
</feature>
<dbReference type="EMBL" id="BMAT01006634">
    <property type="protein sequence ID" value="GFS16894.1"/>
    <property type="molecule type" value="Genomic_DNA"/>
</dbReference>
<proteinExistence type="predicted"/>
<evidence type="ECO:0000256" key="2">
    <source>
        <dbReference type="ARBA" id="ARBA00022679"/>
    </source>
</evidence>
<evidence type="ECO:0000313" key="5">
    <source>
        <dbReference type="EMBL" id="GFS16894.1"/>
    </source>
</evidence>
<dbReference type="SUPFAM" id="SSF47616">
    <property type="entry name" value="GST C-terminal domain-like"/>
    <property type="match status" value="1"/>
</dbReference>
<keyword evidence="2" id="KW-0808">Transferase</keyword>
<organism evidence="5 6">
    <name type="scientific">Elysia marginata</name>
    <dbReference type="NCBI Taxonomy" id="1093978"/>
    <lineage>
        <taxon>Eukaryota</taxon>
        <taxon>Metazoa</taxon>
        <taxon>Spiralia</taxon>
        <taxon>Lophotrochozoa</taxon>
        <taxon>Mollusca</taxon>
        <taxon>Gastropoda</taxon>
        <taxon>Heterobranchia</taxon>
        <taxon>Euthyneura</taxon>
        <taxon>Panpulmonata</taxon>
        <taxon>Sacoglossa</taxon>
        <taxon>Placobranchoidea</taxon>
        <taxon>Plakobranchidae</taxon>
        <taxon>Elysia</taxon>
    </lineage>
</organism>
<gene>
    <name evidence="5" type="ORF">ElyMa_003225800</name>
</gene>
<dbReference type="Pfam" id="PF14497">
    <property type="entry name" value="GST_C_3"/>
    <property type="match status" value="1"/>
</dbReference>
<dbReference type="Proteomes" id="UP000762676">
    <property type="component" value="Unassembled WGS sequence"/>
</dbReference>
<comment type="caution">
    <text evidence="5">The sequence shown here is derived from an EMBL/GenBank/DDBJ whole genome shotgun (WGS) entry which is preliminary data.</text>
</comment>
<dbReference type="PANTHER" id="PTHR11571:SF224">
    <property type="entry name" value="HEMATOPOIETIC PROSTAGLANDIN D SYNTHASE"/>
    <property type="match status" value="1"/>
</dbReference>
<dbReference type="InterPro" id="IPR004045">
    <property type="entry name" value="Glutathione_S-Trfase_N"/>
</dbReference>
<evidence type="ECO:0000259" key="4">
    <source>
        <dbReference type="PROSITE" id="PS50404"/>
    </source>
</evidence>
<dbReference type="InterPro" id="IPR040079">
    <property type="entry name" value="Glutathione_S-Trfase"/>
</dbReference>
<dbReference type="PROSITE" id="PS50404">
    <property type="entry name" value="GST_NTER"/>
    <property type="match status" value="1"/>
</dbReference>
<accession>A0AAV4J278</accession>
<dbReference type="CDD" id="cd03039">
    <property type="entry name" value="GST_N_Sigma_like"/>
    <property type="match status" value="1"/>
</dbReference>
<dbReference type="InterPro" id="IPR050213">
    <property type="entry name" value="GST_superfamily"/>
</dbReference>
<dbReference type="EC" id="2.5.1.18" evidence="1"/>
<dbReference type="Gene3D" id="1.20.1050.10">
    <property type="match status" value="1"/>
</dbReference>
<dbReference type="InterPro" id="IPR036282">
    <property type="entry name" value="Glutathione-S-Trfase_C_sf"/>
</dbReference>
<name>A0AAV4J278_9GAST</name>
<sequence length="175" mass="20179">MAPKLTLVYFNLKGRAECIRLLLHYANVDFIDRKVEFADWSTEKEEAPNHTLPYIDYQGKKYGEALPIARFLAKKYRLLGSTELEQFESDILINHVDALRSAAMRFKTDTLLTVEQKMSFVDLLVYDVLDRLVSEDPDFAKRLESEYPLLRGLAHTVASAPNIRAYLDTRQDTFG</sequence>
<dbReference type="AlphaFoldDB" id="A0AAV4J278"/>
<dbReference type="InterPro" id="IPR004046">
    <property type="entry name" value="GST_C"/>
</dbReference>
<dbReference type="SUPFAM" id="SSF52833">
    <property type="entry name" value="Thioredoxin-like"/>
    <property type="match status" value="1"/>
</dbReference>
<keyword evidence="6" id="KW-1185">Reference proteome</keyword>
<comment type="catalytic activity">
    <reaction evidence="3">
        <text>RX + glutathione = an S-substituted glutathione + a halide anion + H(+)</text>
        <dbReference type="Rhea" id="RHEA:16437"/>
        <dbReference type="ChEBI" id="CHEBI:15378"/>
        <dbReference type="ChEBI" id="CHEBI:16042"/>
        <dbReference type="ChEBI" id="CHEBI:17792"/>
        <dbReference type="ChEBI" id="CHEBI:57925"/>
        <dbReference type="ChEBI" id="CHEBI:90779"/>
        <dbReference type="EC" id="2.5.1.18"/>
    </reaction>
</comment>
<evidence type="ECO:0000256" key="3">
    <source>
        <dbReference type="ARBA" id="ARBA00047960"/>
    </source>
</evidence>
<dbReference type="Gene3D" id="1.20.1050.130">
    <property type="match status" value="1"/>
</dbReference>
<dbReference type="GO" id="GO:0006749">
    <property type="term" value="P:glutathione metabolic process"/>
    <property type="evidence" value="ECO:0007669"/>
    <property type="project" value="TreeGrafter"/>
</dbReference>
<evidence type="ECO:0000313" key="6">
    <source>
        <dbReference type="Proteomes" id="UP000762676"/>
    </source>
</evidence>
<dbReference type="SFLD" id="SFLDS00019">
    <property type="entry name" value="Glutathione_Transferase_(cytos"/>
    <property type="match status" value="1"/>
</dbReference>
<evidence type="ECO:0000256" key="1">
    <source>
        <dbReference type="ARBA" id="ARBA00012452"/>
    </source>
</evidence>